<dbReference type="PROSITE" id="PS50977">
    <property type="entry name" value="HTH_TETR_2"/>
    <property type="match status" value="1"/>
</dbReference>
<keyword evidence="3" id="KW-0804">Transcription</keyword>
<feature type="region of interest" description="Disordered" evidence="5">
    <location>
        <begin position="1"/>
        <end position="25"/>
    </location>
</feature>
<keyword evidence="8" id="KW-1185">Reference proteome</keyword>
<evidence type="ECO:0000256" key="5">
    <source>
        <dbReference type="SAM" id="MobiDB-lite"/>
    </source>
</evidence>
<dbReference type="RefSeq" id="WP_064332052.1">
    <property type="nucleotide sequence ID" value="NZ_JBHEEM010000016.1"/>
</dbReference>
<gene>
    <name evidence="7" type="ORF">CEV34_1172</name>
</gene>
<feature type="domain" description="HTH tetR-type" evidence="6">
    <location>
        <begin position="26"/>
        <end position="86"/>
    </location>
</feature>
<evidence type="ECO:0000313" key="8">
    <source>
        <dbReference type="Proteomes" id="UP000216188"/>
    </source>
</evidence>
<name>A0A256GMN2_9HYPH</name>
<feature type="DNA-binding region" description="H-T-H motif" evidence="4">
    <location>
        <begin position="49"/>
        <end position="68"/>
    </location>
</feature>
<keyword evidence="1" id="KW-0805">Transcription regulation</keyword>
<comment type="caution">
    <text evidence="7">The sequence shown here is derived from an EMBL/GenBank/DDBJ whole genome shotgun (WGS) entry which is preliminary data.</text>
</comment>
<dbReference type="InterPro" id="IPR036271">
    <property type="entry name" value="Tet_transcr_reg_TetR-rel_C_sf"/>
</dbReference>
<dbReference type="SUPFAM" id="SSF46689">
    <property type="entry name" value="Homeodomain-like"/>
    <property type="match status" value="1"/>
</dbReference>
<dbReference type="SUPFAM" id="SSF48498">
    <property type="entry name" value="Tetracyclin repressor-like, C-terminal domain"/>
    <property type="match status" value="1"/>
</dbReference>
<accession>A0A256GMN2</accession>
<dbReference type="PANTHER" id="PTHR30055:SF146">
    <property type="entry name" value="HTH-TYPE TRANSCRIPTIONAL DUAL REGULATOR CECR"/>
    <property type="match status" value="1"/>
</dbReference>
<dbReference type="Proteomes" id="UP000216188">
    <property type="component" value="Unassembled WGS sequence"/>
</dbReference>
<protein>
    <submittedName>
        <fullName evidence="7">Bacterial regulatory, tetR family protein</fullName>
    </submittedName>
</protein>
<proteinExistence type="predicted"/>
<evidence type="ECO:0000256" key="4">
    <source>
        <dbReference type="PROSITE-ProRule" id="PRU00335"/>
    </source>
</evidence>
<dbReference type="FunFam" id="1.10.10.60:FF:000141">
    <property type="entry name" value="TetR family transcriptional regulator"/>
    <property type="match status" value="1"/>
</dbReference>
<dbReference type="Gene3D" id="1.10.357.10">
    <property type="entry name" value="Tetracycline Repressor, domain 2"/>
    <property type="match status" value="1"/>
</dbReference>
<organism evidence="7 8">
    <name type="scientific">Brucella pseudogrignonensis</name>
    <dbReference type="NCBI Taxonomy" id="419475"/>
    <lineage>
        <taxon>Bacteria</taxon>
        <taxon>Pseudomonadati</taxon>
        <taxon>Pseudomonadota</taxon>
        <taxon>Alphaproteobacteria</taxon>
        <taxon>Hyphomicrobiales</taxon>
        <taxon>Brucellaceae</taxon>
        <taxon>Brucella/Ochrobactrum group</taxon>
        <taxon>Brucella</taxon>
    </lineage>
</organism>
<dbReference type="EMBL" id="NNRM01000015">
    <property type="protein sequence ID" value="OYR28445.1"/>
    <property type="molecule type" value="Genomic_DNA"/>
</dbReference>
<evidence type="ECO:0000256" key="1">
    <source>
        <dbReference type="ARBA" id="ARBA00023015"/>
    </source>
</evidence>
<dbReference type="AlphaFoldDB" id="A0A256GMN2"/>
<dbReference type="Pfam" id="PF00440">
    <property type="entry name" value="TetR_N"/>
    <property type="match status" value="1"/>
</dbReference>
<sequence length="218" mass="23850">MTRTDKINHARVASHHGGRPTPAESERISARIMAAARKLFLRDGFAQTSMDAIAAEIGISKRTLYSRHPGKAALFEAIVLDVVNTGLSNIVTEQLSGKTPRDKLLALSLRILEVATDPLIISLERVVVGESWQFPKLASLVGQYGMPPIREEVMAVLRDHGASEPGLARDAEIFLSITMIPQLRQAVLQRTPPGIAGIDRAALERTIDIFVRGIEMEL</sequence>
<evidence type="ECO:0000259" key="6">
    <source>
        <dbReference type="PROSITE" id="PS50977"/>
    </source>
</evidence>
<dbReference type="InterPro" id="IPR039536">
    <property type="entry name" value="TetR_C_Proteobacteria"/>
</dbReference>
<evidence type="ECO:0000256" key="2">
    <source>
        <dbReference type="ARBA" id="ARBA00023125"/>
    </source>
</evidence>
<evidence type="ECO:0000256" key="3">
    <source>
        <dbReference type="ARBA" id="ARBA00023163"/>
    </source>
</evidence>
<dbReference type="GO" id="GO:0003700">
    <property type="term" value="F:DNA-binding transcription factor activity"/>
    <property type="evidence" value="ECO:0007669"/>
    <property type="project" value="TreeGrafter"/>
</dbReference>
<reference evidence="7 8" key="1">
    <citation type="submission" date="2017-07" db="EMBL/GenBank/DDBJ databases">
        <title>Phylogenetic study on the rhizospheric bacterium Ochrobactrum sp. A44.</title>
        <authorList>
            <person name="Krzyzanowska D.M."/>
            <person name="Ossowicki A."/>
            <person name="Rajewska M."/>
            <person name="Maciag T."/>
            <person name="Kaczynski Z."/>
            <person name="Czerwicka M."/>
            <person name="Jafra S."/>
        </authorList>
    </citation>
    <scope>NUCLEOTIDE SEQUENCE [LARGE SCALE GENOMIC DNA]</scope>
    <source>
        <strain evidence="7 8">CCUG 30717</strain>
    </source>
</reference>
<dbReference type="PANTHER" id="PTHR30055">
    <property type="entry name" value="HTH-TYPE TRANSCRIPTIONAL REGULATOR RUTR"/>
    <property type="match status" value="1"/>
</dbReference>
<dbReference type="InterPro" id="IPR009057">
    <property type="entry name" value="Homeodomain-like_sf"/>
</dbReference>
<dbReference type="PRINTS" id="PR00455">
    <property type="entry name" value="HTHTETR"/>
</dbReference>
<dbReference type="GO" id="GO:0000976">
    <property type="term" value="F:transcription cis-regulatory region binding"/>
    <property type="evidence" value="ECO:0007669"/>
    <property type="project" value="TreeGrafter"/>
</dbReference>
<keyword evidence="2 4" id="KW-0238">DNA-binding</keyword>
<dbReference type="Pfam" id="PF14246">
    <property type="entry name" value="TetR_C_7"/>
    <property type="match status" value="1"/>
</dbReference>
<evidence type="ECO:0000313" key="7">
    <source>
        <dbReference type="EMBL" id="OYR28445.1"/>
    </source>
</evidence>
<dbReference type="InterPro" id="IPR050109">
    <property type="entry name" value="HTH-type_TetR-like_transc_reg"/>
</dbReference>
<dbReference type="InterPro" id="IPR001647">
    <property type="entry name" value="HTH_TetR"/>
</dbReference>